<dbReference type="EC" id="3.6.1.9" evidence="3"/>
<dbReference type="EMBL" id="JBHSGS010000029">
    <property type="protein sequence ID" value="MFC4719071.1"/>
    <property type="molecule type" value="Genomic_DNA"/>
</dbReference>
<sequence>MKIILASQSPRRKELLQMVVPEFLIYPADVDESQYPDESPEAYVLRIARLKADKISLQNPEDLVIASDTIVTLDQVIYGKPATENEARQTLQALSGQTHIVYTSVVLQQGNKRKETTIPTKVTFYPLTEEELSNYLMTKDYQDKAGSYGIQGPAATFIQSIEGDYYSVMGLPIASVYRLLQDFRKQHD</sequence>
<comment type="caution">
    <text evidence="3">Lacks conserved residue(s) required for the propagation of feature annotation.</text>
</comment>
<evidence type="ECO:0000313" key="4">
    <source>
        <dbReference type="EMBL" id="MFC4719071.1"/>
    </source>
</evidence>
<evidence type="ECO:0000256" key="2">
    <source>
        <dbReference type="ARBA" id="ARBA00022801"/>
    </source>
</evidence>
<evidence type="ECO:0000256" key="3">
    <source>
        <dbReference type="HAMAP-Rule" id="MF_00528"/>
    </source>
</evidence>
<dbReference type="NCBIfam" id="TIGR00172">
    <property type="entry name" value="maf"/>
    <property type="match status" value="1"/>
</dbReference>
<protein>
    <recommendedName>
        <fullName evidence="3">dTTP/UTP pyrophosphatase</fullName>
        <shortName evidence="3">dTTPase/UTPase</shortName>
        <ecNumber evidence="3">3.6.1.9</ecNumber>
    </recommendedName>
    <alternativeName>
        <fullName evidence="3">Nucleoside triphosphate pyrophosphatase</fullName>
    </alternativeName>
    <alternativeName>
        <fullName evidence="3">Nucleotide pyrophosphatase</fullName>
        <shortName evidence="3">Nucleotide PPase</shortName>
    </alternativeName>
</protein>
<comment type="caution">
    <text evidence="4">The sequence shown here is derived from an EMBL/GenBank/DDBJ whole genome shotgun (WGS) entry which is preliminary data.</text>
</comment>
<evidence type="ECO:0000256" key="1">
    <source>
        <dbReference type="ARBA" id="ARBA00001968"/>
    </source>
</evidence>
<organism evidence="4 5">
    <name type="scientific">Enterococcus lemanii</name>
    <dbReference type="NCBI Taxonomy" id="1159752"/>
    <lineage>
        <taxon>Bacteria</taxon>
        <taxon>Bacillati</taxon>
        <taxon>Bacillota</taxon>
        <taxon>Bacilli</taxon>
        <taxon>Lactobacillales</taxon>
        <taxon>Enterococcaceae</taxon>
        <taxon>Enterococcus</taxon>
    </lineage>
</organism>
<keyword evidence="3" id="KW-0963">Cytoplasm</keyword>
<comment type="catalytic activity">
    <reaction evidence="3">
        <text>dTTP + H2O = dTMP + diphosphate + H(+)</text>
        <dbReference type="Rhea" id="RHEA:28534"/>
        <dbReference type="ChEBI" id="CHEBI:15377"/>
        <dbReference type="ChEBI" id="CHEBI:15378"/>
        <dbReference type="ChEBI" id="CHEBI:33019"/>
        <dbReference type="ChEBI" id="CHEBI:37568"/>
        <dbReference type="ChEBI" id="CHEBI:63528"/>
        <dbReference type="EC" id="3.6.1.9"/>
    </reaction>
</comment>
<keyword evidence="3" id="KW-0546">Nucleotide metabolism</keyword>
<proteinExistence type="inferred from homology"/>
<dbReference type="PANTHER" id="PTHR43213:SF5">
    <property type="entry name" value="BIFUNCTIONAL DTTP_UTP PYROPHOSPHATASE_METHYLTRANSFERASE PROTEIN-RELATED"/>
    <property type="match status" value="1"/>
</dbReference>
<dbReference type="PIRSF" id="PIRSF006305">
    <property type="entry name" value="Maf"/>
    <property type="match status" value="1"/>
</dbReference>
<dbReference type="PANTHER" id="PTHR43213">
    <property type="entry name" value="BIFUNCTIONAL DTTP/UTP PYROPHOSPHATASE/METHYLTRANSFERASE PROTEIN-RELATED"/>
    <property type="match status" value="1"/>
</dbReference>
<dbReference type="GO" id="GO:0016787">
    <property type="term" value="F:hydrolase activity"/>
    <property type="evidence" value="ECO:0007669"/>
    <property type="project" value="UniProtKB-KW"/>
</dbReference>
<dbReference type="RefSeq" id="WP_204654326.1">
    <property type="nucleotide sequence ID" value="NZ_JAFBFD010000024.1"/>
</dbReference>
<dbReference type="Gene3D" id="3.90.950.10">
    <property type="match status" value="1"/>
</dbReference>
<comment type="similarity">
    <text evidence="3">Belongs to the Maf family. YhdE subfamily.</text>
</comment>
<dbReference type="HAMAP" id="MF_00528">
    <property type="entry name" value="Maf"/>
    <property type="match status" value="1"/>
</dbReference>
<accession>A0ABV9MSU2</accession>
<comment type="subcellular location">
    <subcellularLocation>
        <location evidence="3">Cytoplasm</location>
    </subcellularLocation>
</comment>
<comment type="cofactor">
    <cofactor evidence="1 3">
        <name>a divalent metal cation</name>
        <dbReference type="ChEBI" id="CHEBI:60240"/>
    </cofactor>
</comment>
<feature type="active site" description="Proton acceptor" evidence="3">
    <location>
        <position position="68"/>
    </location>
</feature>
<name>A0ABV9MSU2_9ENTE</name>
<keyword evidence="2 3" id="KW-0378">Hydrolase</keyword>
<comment type="function">
    <text evidence="3">Nucleoside triphosphate pyrophosphatase that hydrolyzes dTTP and UTP. May have a dual role in cell division arrest and in preventing the incorporation of modified nucleotides into cellular nucleic acids.</text>
</comment>
<feature type="site" description="Important for substrate specificity" evidence="3">
    <location>
        <position position="151"/>
    </location>
</feature>
<gene>
    <name evidence="4" type="ORF">ACFO5I_04945</name>
</gene>
<reference evidence="5" key="1">
    <citation type="journal article" date="2019" name="Int. J. Syst. Evol. Microbiol.">
        <title>The Global Catalogue of Microorganisms (GCM) 10K type strain sequencing project: providing services to taxonomists for standard genome sequencing and annotation.</title>
        <authorList>
            <consortium name="The Broad Institute Genomics Platform"/>
            <consortium name="The Broad Institute Genome Sequencing Center for Infectious Disease"/>
            <person name="Wu L."/>
            <person name="Ma J."/>
        </authorList>
    </citation>
    <scope>NUCLEOTIDE SEQUENCE [LARGE SCALE GENOMIC DNA]</scope>
    <source>
        <strain evidence="5">CGMCC 1.19032</strain>
    </source>
</reference>
<evidence type="ECO:0000313" key="5">
    <source>
        <dbReference type="Proteomes" id="UP001595969"/>
    </source>
</evidence>
<keyword evidence="5" id="KW-1185">Reference proteome</keyword>
<dbReference type="SUPFAM" id="SSF52972">
    <property type="entry name" value="ITPase-like"/>
    <property type="match status" value="1"/>
</dbReference>
<dbReference type="CDD" id="cd00555">
    <property type="entry name" value="Maf"/>
    <property type="match status" value="1"/>
</dbReference>
<dbReference type="Pfam" id="PF02545">
    <property type="entry name" value="Maf"/>
    <property type="match status" value="1"/>
</dbReference>
<feature type="site" description="Important for substrate specificity" evidence="3">
    <location>
        <position position="69"/>
    </location>
</feature>
<dbReference type="Proteomes" id="UP001595969">
    <property type="component" value="Unassembled WGS sequence"/>
</dbReference>
<dbReference type="InterPro" id="IPR029001">
    <property type="entry name" value="ITPase-like_fam"/>
</dbReference>
<feature type="site" description="Important for substrate specificity" evidence="3">
    <location>
        <position position="11"/>
    </location>
</feature>
<comment type="catalytic activity">
    <reaction evidence="3">
        <text>UTP + H2O = UMP + diphosphate + H(+)</text>
        <dbReference type="Rhea" id="RHEA:29395"/>
        <dbReference type="ChEBI" id="CHEBI:15377"/>
        <dbReference type="ChEBI" id="CHEBI:15378"/>
        <dbReference type="ChEBI" id="CHEBI:33019"/>
        <dbReference type="ChEBI" id="CHEBI:46398"/>
        <dbReference type="ChEBI" id="CHEBI:57865"/>
        <dbReference type="EC" id="3.6.1.9"/>
    </reaction>
</comment>
<dbReference type="InterPro" id="IPR003697">
    <property type="entry name" value="Maf-like"/>
</dbReference>